<dbReference type="SUPFAM" id="SSF54001">
    <property type="entry name" value="Cysteine proteinases"/>
    <property type="match status" value="1"/>
</dbReference>
<evidence type="ECO:0000313" key="2">
    <source>
        <dbReference type="Proteomes" id="UP001140510"/>
    </source>
</evidence>
<proteinExistence type="predicted"/>
<dbReference type="Gene3D" id="3.90.1720.10">
    <property type="entry name" value="endopeptidase domain like (from Nostoc punctiforme)"/>
    <property type="match status" value="1"/>
</dbReference>
<dbReference type="InterPro" id="IPR051794">
    <property type="entry name" value="PG_Endopeptidase_C40"/>
</dbReference>
<evidence type="ECO:0008006" key="3">
    <source>
        <dbReference type="Google" id="ProtNLM"/>
    </source>
</evidence>
<organism evidence="1 2">
    <name type="scientific">Didymella pomorum</name>
    <dbReference type="NCBI Taxonomy" id="749634"/>
    <lineage>
        <taxon>Eukaryota</taxon>
        <taxon>Fungi</taxon>
        <taxon>Dikarya</taxon>
        <taxon>Ascomycota</taxon>
        <taxon>Pezizomycotina</taxon>
        <taxon>Dothideomycetes</taxon>
        <taxon>Pleosporomycetidae</taxon>
        <taxon>Pleosporales</taxon>
        <taxon>Pleosporineae</taxon>
        <taxon>Didymellaceae</taxon>
        <taxon>Didymella</taxon>
    </lineage>
</organism>
<gene>
    <name evidence="1" type="ORF">N0V91_004692</name>
</gene>
<dbReference type="OrthoDB" id="2251794at2759"/>
<protein>
    <recommendedName>
        <fullName evidence="3">NlpC/P60 domain-containing protein</fullName>
    </recommendedName>
</protein>
<keyword evidence="2" id="KW-1185">Reference proteome</keyword>
<reference evidence="1" key="1">
    <citation type="submission" date="2022-10" db="EMBL/GenBank/DDBJ databases">
        <title>Tapping the CABI collections for fungal endophytes: first genome assemblies for Collariella, Neodidymelliopsis, Ascochyta clinopodiicola, Didymella pomorum, Didymosphaeria variabile, Neocosmospora piperis and Neocucurbitaria cava.</title>
        <authorList>
            <person name="Hill R."/>
        </authorList>
    </citation>
    <scope>NUCLEOTIDE SEQUENCE</scope>
    <source>
        <strain evidence="1">IMI 355091</strain>
    </source>
</reference>
<dbReference type="PANTHER" id="PTHR47359">
    <property type="entry name" value="PEPTIDOGLYCAN DL-ENDOPEPTIDASE CWLO"/>
    <property type="match status" value="1"/>
</dbReference>
<dbReference type="EMBL" id="JAPEVA010000028">
    <property type="protein sequence ID" value="KAJ4406240.1"/>
    <property type="molecule type" value="Genomic_DNA"/>
</dbReference>
<comment type="caution">
    <text evidence="1">The sequence shown here is derived from an EMBL/GenBank/DDBJ whole genome shotgun (WGS) entry which is preliminary data.</text>
</comment>
<name>A0A9W8ZG44_9PLEO</name>
<evidence type="ECO:0000313" key="1">
    <source>
        <dbReference type="EMBL" id="KAJ4406240.1"/>
    </source>
</evidence>
<sequence length="174" mass="19134">MPAQTLTGLCPGLNAFKCCVPKDDKPDSGGDLGKKILKQAKEAEGTSYHWGGGSCKGTTGGGYNYSGLVSWAVCQVTGRDLFTEGLRVTRSMYCAPESKLKYKKVKFANRREGDAVFFGGACDCKSNPEGIHHVDLMFDSGYNMWNALETGTKVRKDNFKDWNEKACPHVIRFE</sequence>
<dbReference type="InterPro" id="IPR038765">
    <property type="entry name" value="Papain-like_cys_pep_sf"/>
</dbReference>
<dbReference type="AlphaFoldDB" id="A0A9W8ZG44"/>
<dbReference type="PANTHER" id="PTHR47359:SF3">
    <property type="entry name" value="NLP_P60 DOMAIN-CONTAINING PROTEIN-RELATED"/>
    <property type="match status" value="1"/>
</dbReference>
<dbReference type="Proteomes" id="UP001140510">
    <property type="component" value="Unassembled WGS sequence"/>
</dbReference>
<accession>A0A9W8ZG44</accession>